<sequence>MDVGNTSLSLLIAAISVIALSADNFIRVAGWFQDSESADFTARISSAQPKQLTLTIDNDGPGSIVFGGSVSCDVYQTKTEIELWVPSESHPGTYFLSRYPRPEEVVARTVFFYGDATNAEIITPGTFKQITLPFRDISPQHFTPNLVAGRPEVKSHCTMLYDLENGQDGIFFDFIRDIEVSFFALDQADVMAAFAEREARIKQQEKTP</sequence>
<gene>
    <name evidence="1" type="ORF">FY036_02930</name>
</gene>
<keyword evidence="2" id="KW-1185">Reference proteome</keyword>
<dbReference type="Proteomes" id="UP000323258">
    <property type="component" value="Unassembled WGS sequence"/>
</dbReference>
<evidence type="ECO:0000313" key="1">
    <source>
        <dbReference type="EMBL" id="TYR35244.1"/>
    </source>
</evidence>
<dbReference type="RefSeq" id="WP_148913208.1">
    <property type="nucleotide sequence ID" value="NZ_VSZS01000053.1"/>
</dbReference>
<dbReference type="EMBL" id="VSZS01000053">
    <property type="protein sequence ID" value="TYR35244.1"/>
    <property type="molecule type" value="Genomic_DNA"/>
</dbReference>
<protein>
    <submittedName>
        <fullName evidence="1">Uncharacterized protein</fullName>
    </submittedName>
</protein>
<dbReference type="AlphaFoldDB" id="A0A5D4H3Z5"/>
<comment type="caution">
    <text evidence="1">The sequence shown here is derived from an EMBL/GenBank/DDBJ whole genome shotgun (WGS) entry which is preliminary data.</text>
</comment>
<reference evidence="1 2" key="1">
    <citation type="submission" date="2019-08" db="EMBL/GenBank/DDBJ databases">
        <authorList>
            <person name="Seo Y.L."/>
        </authorList>
    </citation>
    <scope>NUCLEOTIDE SEQUENCE [LARGE SCALE GENOMIC DNA]</scope>
    <source>
        <strain evidence="1 2">MaA-C15</strain>
    </source>
</reference>
<name>A0A5D4H3Z5_9HYPH</name>
<evidence type="ECO:0000313" key="2">
    <source>
        <dbReference type="Proteomes" id="UP000323258"/>
    </source>
</evidence>
<proteinExistence type="predicted"/>
<accession>A0A5D4H3Z5</accession>
<reference evidence="1 2" key="2">
    <citation type="submission" date="2019-09" db="EMBL/GenBank/DDBJ databases">
        <title>Mesorhizobium sp. MaA-C15 isolated from Microcystis aeruginosa.</title>
        <authorList>
            <person name="Jeong S.E."/>
            <person name="Jin H.M."/>
            <person name="Jeon C.O."/>
        </authorList>
    </citation>
    <scope>NUCLEOTIDE SEQUENCE [LARGE SCALE GENOMIC DNA]</scope>
    <source>
        <strain evidence="1 2">MaA-C15</strain>
    </source>
</reference>
<organism evidence="1 2">
    <name type="scientific">Neoaquamicrobium microcysteis</name>
    <dbReference type="NCBI Taxonomy" id="2682781"/>
    <lineage>
        <taxon>Bacteria</taxon>
        <taxon>Pseudomonadati</taxon>
        <taxon>Pseudomonadota</taxon>
        <taxon>Alphaproteobacteria</taxon>
        <taxon>Hyphomicrobiales</taxon>
        <taxon>Phyllobacteriaceae</taxon>
        <taxon>Neoaquamicrobium</taxon>
    </lineage>
</organism>